<dbReference type="Gene3D" id="3.40.50.300">
    <property type="entry name" value="P-loop containing nucleotide triphosphate hydrolases"/>
    <property type="match status" value="1"/>
</dbReference>
<organism evidence="1">
    <name type="scientific">marine sediment metagenome</name>
    <dbReference type="NCBI Taxonomy" id="412755"/>
    <lineage>
        <taxon>unclassified sequences</taxon>
        <taxon>metagenomes</taxon>
        <taxon>ecological metagenomes</taxon>
    </lineage>
</organism>
<proteinExistence type="predicted"/>
<gene>
    <name evidence="1" type="ORF">S01H1_84972</name>
</gene>
<reference evidence="1" key="1">
    <citation type="journal article" date="2014" name="Front. Microbiol.">
        <title>High frequency of phylogenetically diverse reductive dehalogenase-homologous genes in deep subseafloor sedimentary metagenomes.</title>
        <authorList>
            <person name="Kawai M."/>
            <person name="Futagami T."/>
            <person name="Toyoda A."/>
            <person name="Takaki Y."/>
            <person name="Nishi S."/>
            <person name="Hori S."/>
            <person name="Arai W."/>
            <person name="Tsubouchi T."/>
            <person name="Morono Y."/>
            <person name="Uchiyama I."/>
            <person name="Ito T."/>
            <person name="Fujiyama A."/>
            <person name="Inagaki F."/>
            <person name="Takami H."/>
        </authorList>
    </citation>
    <scope>NUCLEOTIDE SEQUENCE</scope>
    <source>
        <strain evidence="1">Expedition CK06-06</strain>
    </source>
</reference>
<dbReference type="PANTHER" id="PTHR42957:SF1">
    <property type="entry name" value="HELICASE MJ1565-RELATED"/>
    <property type="match status" value="1"/>
</dbReference>
<dbReference type="SUPFAM" id="SSF52540">
    <property type="entry name" value="P-loop containing nucleoside triphosphate hydrolases"/>
    <property type="match status" value="1"/>
</dbReference>
<dbReference type="InterPro" id="IPR027417">
    <property type="entry name" value="P-loop_NTPase"/>
</dbReference>
<feature type="non-terminal residue" evidence="1">
    <location>
        <position position="112"/>
    </location>
</feature>
<sequence>DHMLAANVVTWPVRHLYQGKVERYEQTQAPADQPRTLVLALEEAHKFLSPPVSRQTIFGTIARELRKYHVTLMVVDQRPSGLDPEVMSQLGTRVTGKLTEERDIDAVLTGVA</sequence>
<evidence type="ECO:0008006" key="2">
    <source>
        <dbReference type="Google" id="ProtNLM"/>
    </source>
</evidence>
<evidence type="ECO:0000313" key="1">
    <source>
        <dbReference type="EMBL" id="GAG46156.1"/>
    </source>
</evidence>
<dbReference type="EMBL" id="BARS01058178">
    <property type="protein sequence ID" value="GAG46156.1"/>
    <property type="molecule type" value="Genomic_DNA"/>
</dbReference>
<feature type="non-terminal residue" evidence="1">
    <location>
        <position position="1"/>
    </location>
</feature>
<protein>
    <recommendedName>
        <fullName evidence="2">ATP-binding protein</fullName>
    </recommendedName>
</protein>
<comment type="caution">
    <text evidence="1">The sequence shown here is derived from an EMBL/GenBank/DDBJ whole genome shotgun (WGS) entry which is preliminary data.</text>
</comment>
<dbReference type="InterPro" id="IPR008571">
    <property type="entry name" value="HerA-like"/>
</dbReference>
<accession>X0ZCP3</accession>
<name>X0ZCP3_9ZZZZ</name>
<dbReference type="AlphaFoldDB" id="X0ZCP3"/>
<dbReference type="PANTHER" id="PTHR42957">
    <property type="entry name" value="HELICASE MJ1565-RELATED"/>
    <property type="match status" value="1"/>
</dbReference>